<name>A0A5M7BZP0_SACHI</name>
<dbReference type="EMBL" id="VWPH01000008">
    <property type="protein sequence ID" value="KAA5831775.1"/>
    <property type="molecule type" value="Genomic_DNA"/>
</dbReference>
<evidence type="ECO:0000313" key="2">
    <source>
        <dbReference type="Proteomes" id="UP000323946"/>
    </source>
</evidence>
<dbReference type="AlphaFoldDB" id="A0A5M7BZP0"/>
<keyword evidence="2" id="KW-1185">Reference proteome</keyword>
<gene>
    <name evidence="1" type="ORF">F1721_18200</name>
</gene>
<protein>
    <submittedName>
        <fullName evidence="1">Uncharacterized protein</fullName>
    </submittedName>
</protein>
<comment type="caution">
    <text evidence="1">The sequence shown here is derived from an EMBL/GenBank/DDBJ whole genome shotgun (WGS) entry which is preliminary data.</text>
</comment>
<dbReference type="OrthoDB" id="1489488at2"/>
<dbReference type="SMR" id="A0A5M7BZP0"/>
<proteinExistence type="predicted"/>
<organism evidence="1 2">
    <name type="scientific">Saccharopolyspora hirsuta</name>
    <dbReference type="NCBI Taxonomy" id="1837"/>
    <lineage>
        <taxon>Bacteria</taxon>
        <taxon>Bacillati</taxon>
        <taxon>Actinomycetota</taxon>
        <taxon>Actinomycetes</taxon>
        <taxon>Pseudonocardiales</taxon>
        <taxon>Pseudonocardiaceae</taxon>
        <taxon>Saccharopolyspora</taxon>
    </lineage>
</organism>
<evidence type="ECO:0000313" key="1">
    <source>
        <dbReference type="EMBL" id="KAA5831775.1"/>
    </source>
</evidence>
<dbReference type="Proteomes" id="UP000323946">
    <property type="component" value="Unassembled WGS sequence"/>
</dbReference>
<sequence length="570" mass="61791">MSVEPFRFVANVLRAGANKKGSKLWLPNLLESLKDEHGNAVLPIKAEKWTVPKVDGDPGKTAQARAITAGDRKLVQILKKYELPQDFKLFVHPTRPWPSIDLLSVQVDGLPNAHVGDVSVSQHSTTTLRCVVPVTFGHYQDEPKLAKKVGIAGKYSAHLELGISDAKQNPPELTKRTLGKSVPELPHWPELKLNATGGFALQFNALQGQITCDISVSGSGSGRKLALSVVEVKCWSNATTPIEFDDKKFTVDPGNTDFTQLWIDGNRTMLLNMLNSGKATNTFFTSVNTELSKENNRKALATELTNRFHQVIDDALGAVPNSGLYDGTGEGLHPVTQYLFDRLRTALNNKDSALYPAATILSLTDPKLDPYKLPGDVKLPDQTVWEKKLHSIYLKKDSQLTGASNALFPAADMKAIAGGISAVLKLGEITTETKVKTRDGTVKVVPLPPITLSGNFTAKLGDDPDELDGSYTVKIKKASLAIEASITGKDASDLTVKFSKLVPSVALADLTITVKTGGSFDNEINQELNKDTPKQAVVDGIKAEVEKNREAIGTRVTEDARKLIKQNTGT</sequence>
<accession>A0A5M7BZP0</accession>
<dbReference type="RefSeq" id="WP_150067919.1">
    <property type="nucleotide sequence ID" value="NZ_JBEPDJ010000001.1"/>
</dbReference>
<reference evidence="1 2" key="1">
    <citation type="submission" date="2019-09" db="EMBL/GenBank/DDBJ databases">
        <title>Draft genome sequence of the thermophilic Saccharopolyspora hirsuta VKM Ac-666T.</title>
        <authorList>
            <person name="Lobastova T.G."/>
            <person name="Fokina V."/>
            <person name="Bragin E.Y."/>
            <person name="Shtratnikova V.Y."/>
            <person name="Starodumova I.P."/>
            <person name="Tarlachkov S.V."/>
            <person name="Donova M.V."/>
        </authorList>
    </citation>
    <scope>NUCLEOTIDE SEQUENCE [LARGE SCALE GENOMIC DNA]</scope>
    <source>
        <strain evidence="1 2">VKM Ac-666</strain>
    </source>
</reference>